<proteinExistence type="predicted"/>
<sequence length="103" mass="11661">MLRKAFSPNFALFVRLSTSSWYPLSKELNKPNFSSGEAFLKSRVLSASLRRFFWLFSWFSAIRSPCSSNKLRSFSKSNSFQKLATAETGEAEDEFGFSLSAPP</sequence>
<dbReference type="EMBL" id="GISG01163917">
    <property type="protein sequence ID" value="MBA4650173.1"/>
    <property type="molecule type" value="Transcribed_RNA"/>
</dbReference>
<evidence type="ECO:0000313" key="1">
    <source>
        <dbReference type="EMBL" id="MBA4650173.1"/>
    </source>
</evidence>
<organism evidence="1">
    <name type="scientific">Opuntia streptacantha</name>
    <name type="common">Prickly pear cactus</name>
    <name type="synonym">Opuntia cardona</name>
    <dbReference type="NCBI Taxonomy" id="393608"/>
    <lineage>
        <taxon>Eukaryota</taxon>
        <taxon>Viridiplantae</taxon>
        <taxon>Streptophyta</taxon>
        <taxon>Embryophyta</taxon>
        <taxon>Tracheophyta</taxon>
        <taxon>Spermatophyta</taxon>
        <taxon>Magnoliopsida</taxon>
        <taxon>eudicotyledons</taxon>
        <taxon>Gunneridae</taxon>
        <taxon>Pentapetalae</taxon>
        <taxon>Caryophyllales</taxon>
        <taxon>Cactineae</taxon>
        <taxon>Cactaceae</taxon>
        <taxon>Opuntioideae</taxon>
        <taxon>Opuntia</taxon>
    </lineage>
</organism>
<reference evidence="1" key="2">
    <citation type="submission" date="2020-07" db="EMBL/GenBank/DDBJ databases">
        <authorList>
            <person name="Vera ALvarez R."/>
            <person name="Arias-Moreno D.M."/>
            <person name="Jimenez-Jacinto V."/>
            <person name="Jimenez-Bremont J.F."/>
            <person name="Swaminathan K."/>
            <person name="Moose S.P."/>
            <person name="Guerrero-Gonzalez M.L."/>
            <person name="Marino-Ramirez L."/>
            <person name="Landsman D."/>
            <person name="Rodriguez-Kessler M."/>
            <person name="Delgado-Sanchez P."/>
        </authorList>
    </citation>
    <scope>NUCLEOTIDE SEQUENCE</scope>
    <source>
        <tissue evidence="1">Cladode</tissue>
    </source>
</reference>
<reference evidence="1" key="1">
    <citation type="journal article" date="2013" name="J. Plant Res.">
        <title>Effect of fungi and light on seed germination of three Opuntia species from semiarid lands of central Mexico.</title>
        <authorList>
            <person name="Delgado-Sanchez P."/>
            <person name="Jimenez-Bremont J.F."/>
            <person name="Guerrero-Gonzalez Mde L."/>
            <person name="Flores J."/>
        </authorList>
    </citation>
    <scope>NUCLEOTIDE SEQUENCE</scope>
    <source>
        <tissue evidence="1">Cladode</tissue>
    </source>
</reference>
<name>A0A7C8ZTY6_OPUST</name>
<dbReference type="AlphaFoldDB" id="A0A7C8ZTY6"/>
<protein>
    <submittedName>
        <fullName evidence="1">Uncharacterized protein</fullName>
    </submittedName>
</protein>
<accession>A0A7C8ZTY6</accession>
<dbReference type="EMBL" id="GISG01163914">
    <property type="protein sequence ID" value="MBA4650170.1"/>
    <property type="molecule type" value="Transcribed_RNA"/>
</dbReference>